<protein>
    <submittedName>
        <fullName evidence="1">Uncharacterized protein</fullName>
    </submittedName>
</protein>
<reference evidence="1" key="1">
    <citation type="submission" date="2014-11" db="EMBL/GenBank/DDBJ databases">
        <authorList>
            <person name="Amaro Gonzalez C."/>
        </authorList>
    </citation>
    <scope>NUCLEOTIDE SEQUENCE</scope>
</reference>
<dbReference type="EMBL" id="GBXM01108711">
    <property type="protein sequence ID" value="JAG99865.1"/>
    <property type="molecule type" value="Transcribed_RNA"/>
</dbReference>
<accession>A0A0E9P5Q4</accession>
<sequence>MATVKCPCVDVRGPNVVKRPRSKSRL</sequence>
<organism evidence="1">
    <name type="scientific">Anguilla anguilla</name>
    <name type="common">European freshwater eel</name>
    <name type="synonym">Muraena anguilla</name>
    <dbReference type="NCBI Taxonomy" id="7936"/>
    <lineage>
        <taxon>Eukaryota</taxon>
        <taxon>Metazoa</taxon>
        <taxon>Chordata</taxon>
        <taxon>Craniata</taxon>
        <taxon>Vertebrata</taxon>
        <taxon>Euteleostomi</taxon>
        <taxon>Actinopterygii</taxon>
        <taxon>Neopterygii</taxon>
        <taxon>Teleostei</taxon>
        <taxon>Anguilliformes</taxon>
        <taxon>Anguillidae</taxon>
        <taxon>Anguilla</taxon>
    </lineage>
</organism>
<dbReference type="AlphaFoldDB" id="A0A0E9P5Q4"/>
<reference evidence="1" key="2">
    <citation type="journal article" date="2015" name="Fish Shellfish Immunol.">
        <title>Early steps in the European eel (Anguilla anguilla)-Vibrio vulnificus interaction in the gills: Role of the RtxA13 toxin.</title>
        <authorList>
            <person name="Callol A."/>
            <person name="Pajuelo D."/>
            <person name="Ebbesson L."/>
            <person name="Teles M."/>
            <person name="MacKenzie S."/>
            <person name="Amaro C."/>
        </authorList>
    </citation>
    <scope>NUCLEOTIDE SEQUENCE</scope>
</reference>
<name>A0A0E9P5Q4_ANGAN</name>
<proteinExistence type="predicted"/>
<evidence type="ECO:0000313" key="1">
    <source>
        <dbReference type="EMBL" id="JAG99865.1"/>
    </source>
</evidence>